<evidence type="ECO:0000256" key="2">
    <source>
        <dbReference type="ARBA" id="ARBA00022771"/>
    </source>
</evidence>
<dbReference type="Pfam" id="PF22699">
    <property type="entry name" value="GMIP-like_FCH"/>
    <property type="match status" value="1"/>
</dbReference>
<comment type="caution">
    <text evidence="6">The sequence shown here is derived from an EMBL/GenBank/DDBJ whole genome shotgun (WGS) entry which is preliminary data.</text>
</comment>
<feature type="compositionally biased region" description="Polar residues" evidence="4">
    <location>
        <begin position="1288"/>
        <end position="1316"/>
    </location>
</feature>
<feature type="compositionally biased region" description="Basic and acidic residues" evidence="4">
    <location>
        <begin position="1087"/>
        <end position="1099"/>
    </location>
</feature>
<feature type="compositionally biased region" description="Low complexity" evidence="4">
    <location>
        <begin position="880"/>
        <end position="898"/>
    </location>
</feature>
<dbReference type="PANTHER" id="PTHR15228">
    <property type="entry name" value="SPERMATHECAL PHYSIOLOGY VARIANT"/>
    <property type="match status" value="1"/>
</dbReference>
<evidence type="ECO:0000313" key="7">
    <source>
        <dbReference type="Proteomes" id="UP001519460"/>
    </source>
</evidence>
<feature type="compositionally biased region" description="Basic and acidic residues" evidence="4">
    <location>
        <begin position="1334"/>
        <end position="1343"/>
    </location>
</feature>
<gene>
    <name evidence="6" type="ORF">BaRGS_00036600</name>
</gene>
<organism evidence="6 7">
    <name type="scientific">Batillaria attramentaria</name>
    <dbReference type="NCBI Taxonomy" id="370345"/>
    <lineage>
        <taxon>Eukaryota</taxon>
        <taxon>Metazoa</taxon>
        <taxon>Spiralia</taxon>
        <taxon>Lophotrochozoa</taxon>
        <taxon>Mollusca</taxon>
        <taxon>Gastropoda</taxon>
        <taxon>Caenogastropoda</taxon>
        <taxon>Sorbeoconcha</taxon>
        <taxon>Cerithioidea</taxon>
        <taxon>Batillariidae</taxon>
        <taxon>Batillaria</taxon>
    </lineage>
</organism>
<evidence type="ECO:0000256" key="3">
    <source>
        <dbReference type="ARBA" id="ARBA00023054"/>
    </source>
</evidence>
<proteinExistence type="predicted"/>
<feature type="region of interest" description="Disordered" evidence="4">
    <location>
        <begin position="574"/>
        <end position="596"/>
    </location>
</feature>
<dbReference type="Gene3D" id="1.20.1270.60">
    <property type="entry name" value="Arfaptin homology (AH) domain/BAR domain"/>
    <property type="match status" value="2"/>
</dbReference>
<feature type="region of interest" description="Disordered" evidence="4">
    <location>
        <begin position="1087"/>
        <end position="1480"/>
    </location>
</feature>
<feature type="compositionally biased region" description="Low complexity" evidence="4">
    <location>
        <begin position="1317"/>
        <end position="1329"/>
    </location>
</feature>
<protein>
    <recommendedName>
        <fullName evidence="5">Rho-GAP domain-containing protein</fullName>
    </recommendedName>
</protein>
<feature type="domain" description="Rho-GAP" evidence="5">
    <location>
        <begin position="603"/>
        <end position="824"/>
    </location>
</feature>
<feature type="compositionally biased region" description="Polar residues" evidence="4">
    <location>
        <begin position="1197"/>
        <end position="1208"/>
    </location>
</feature>
<feature type="compositionally biased region" description="Basic and acidic residues" evidence="4">
    <location>
        <begin position="1471"/>
        <end position="1480"/>
    </location>
</feature>
<evidence type="ECO:0000256" key="4">
    <source>
        <dbReference type="SAM" id="MobiDB-lite"/>
    </source>
</evidence>
<evidence type="ECO:0000313" key="6">
    <source>
        <dbReference type="EMBL" id="KAK7468187.1"/>
    </source>
</evidence>
<dbReference type="InterPro" id="IPR054713">
    <property type="entry name" value="GMIP/FCHO2-like_FCH"/>
</dbReference>
<dbReference type="Gene3D" id="1.10.555.10">
    <property type="entry name" value="Rho GTPase activation protein"/>
    <property type="match status" value="1"/>
</dbReference>
<sequence>MSSKGRKIAKNLGKSLRKKFDSDSQNDDLQQRVGELNLSSSSPTHLSGAEMRSSSNSAASPSVVGKSTSLSTIGNEPGESVVVDHSEIIALTHDVKNFSDTLAKLKILFIEGLEPGDDARVVSHESLGEVLAVLKGTLQRYSALQSPEIFTAARELISKIKYHNYEEELDEDELQLFLDAIDHLALAFSRSVSEYLMGDIVTQQQLATDTKVRSCDNLMKAQEEEQAEAKVQPKKKLDAVMVGLEAGLDLALQRAKAWSRYTRDIISYIEKKSQLVFCTALSQDAEFASNVQASHAVLHTSKFVEPLMARRTEHDRQDTVNNLRKAQALYVSRQQEYERARETVQKSDGEKLEKRKKLEEEALHKAAEAETTYKACVAEANQRQRALEKTKAELLSKIREQIHLCDQVIKISKWLLSISVFFIPCGLLYPVQYQTLSESSSSYETGCQYAEFIKRLPASASRPCRTDEFTFEPYMPGQKPGEARKISVHSNGSSGEHIHSNEGSPVASPRRDKYRSPVRAWGQTGQPLPQAGGSDTDSASGSTRSHESSPSSSPHNILRRQIVSSQSLDELTEEDMDKMPGFPSVMSETDRNQRGRRNTMFGVDFQEQVERYKSQVPPIITKCLAEIERRGVMIKVSLMHVLSCIPAPGSPKMRASALQMRHGIYRVSGVKSKVESLCRRFDLNPELVDLEEVHPNIISNVLKLYLRQLPEPLLTFRLYADFIHLAKENMAGYLVGDKMVDRLSSLVDKLPPSNFRTCAVLMHHLHRVAAHSDLNQMTSSNLGIVFGPTLLRPLEGTASLASLVDTPHQTRAIELLIINAEYVFGPGDDYQLVPDQTPVEALEDSAESLTIMVPTSSTEPSPEKSPTKKESSEAFATAATPQVSSVTATPSTSSTPATPGVPPPPAQLDDKIPMVMDADDSTPRLEPSAADFSLPGSASNDKYDNVFVENPSTSLADETRTTSESSMTKDATAPSTPKHTLAETAPAPDATLQALQPVATLIDSSTWPGPASRSAVSIPASPTIVPRSSSSGSTGSADGRMSPSKGDPRSDRFKLEQRKLLSAIKSDPKVGIAVGGDVVPGVVLEAGETKSAEQEDGKVGKVSQPDKAADLPSPVEKSDQDVSEKKAEKLAASGTGGSAAESSGKPLETRTSLKEKAESKAKRPERSDVGTKSPGTAESPVRGVKLGTGTARPASGPVTTTRPSSTTAGRVRTSAAAGIQRRSNITGLGGGSGAGSATSLNTGPRSVLTRYPPATSAPTACSAAAARRSIGSQPNVAAAQQRLLAGSPQKQSSTSSPVRHSFESSLRSYGNSSPLSTSEAATALAGNAARTRRISGERSHGSVRDMTAGAQTKTGLTSSPTSSSARTFPGAKATTSGITKTSGVGVVARGAATASTGGSSVTATNTTSSGVTRVSSTSGTTASKPTTSSTGATSSTVPATAAAGRKFHEKCYDSKSPESDSQPQQGATRDLSQDRTPRFV</sequence>
<feature type="compositionally biased region" description="Basic and acidic residues" evidence="4">
    <location>
        <begin position="1147"/>
        <end position="1169"/>
    </location>
</feature>
<feature type="compositionally biased region" description="Polar residues" evidence="4">
    <location>
        <begin position="950"/>
        <end position="978"/>
    </location>
</feature>
<feature type="compositionally biased region" description="Low complexity" evidence="4">
    <location>
        <begin position="1252"/>
        <end position="1269"/>
    </location>
</feature>
<keyword evidence="2" id="KW-0863">Zinc-finger</keyword>
<name>A0ABD0JBI5_9CAEN</name>
<evidence type="ECO:0000256" key="1">
    <source>
        <dbReference type="ARBA" id="ARBA00022468"/>
    </source>
</evidence>
<dbReference type="SMART" id="SM00324">
    <property type="entry name" value="RhoGAP"/>
    <property type="match status" value="1"/>
</dbReference>
<keyword evidence="2" id="KW-0862">Zinc</keyword>
<keyword evidence="2" id="KW-0479">Metal-binding</keyword>
<evidence type="ECO:0000259" key="5">
    <source>
        <dbReference type="PROSITE" id="PS50238"/>
    </source>
</evidence>
<keyword evidence="3" id="KW-0175">Coiled coil</keyword>
<dbReference type="Pfam" id="PF00620">
    <property type="entry name" value="RhoGAP"/>
    <property type="match status" value="1"/>
</dbReference>
<dbReference type="InterPro" id="IPR051025">
    <property type="entry name" value="RhoGAP"/>
</dbReference>
<feature type="region of interest" description="Disordered" evidence="4">
    <location>
        <begin position="1"/>
        <end position="78"/>
    </location>
</feature>
<dbReference type="InterPro" id="IPR027267">
    <property type="entry name" value="AH/BAR_dom_sf"/>
</dbReference>
<accession>A0ABD0JBI5</accession>
<feature type="compositionally biased region" description="Basic and acidic residues" evidence="4">
    <location>
        <begin position="861"/>
        <end position="872"/>
    </location>
</feature>
<dbReference type="GO" id="GO:0005096">
    <property type="term" value="F:GTPase activator activity"/>
    <property type="evidence" value="ECO:0007669"/>
    <property type="project" value="UniProtKB-KW"/>
</dbReference>
<dbReference type="InterPro" id="IPR000198">
    <property type="entry name" value="RhoGAP_dom"/>
</dbReference>
<dbReference type="Pfam" id="PF24235">
    <property type="entry name" value="RHG29_45_N"/>
    <property type="match status" value="1"/>
</dbReference>
<feature type="compositionally biased region" description="Basic and acidic residues" evidence="4">
    <location>
        <begin position="1449"/>
        <end position="1458"/>
    </location>
</feature>
<dbReference type="EMBL" id="JACVVK020000520">
    <property type="protein sequence ID" value="KAK7468187.1"/>
    <property type="molecule type" value="Genomic_DNA"/>
</dbReference>
<feature type="compositionally biased region" description="Polar residues" evidence="4">
    <location>
        <begin position="65"/>
        <end position="74"/>
    </location>
</feature>
<keyword evidence="1" id="KW-0343">GTPase activation</keyword>
<feature type="compositionally biased region" description="Basic and acidic residues" evidence="4">
    <location>
        <begin position="1116"/>
        <end position="1129"/>
    </location>
</feature>
<feature type="compositionally biased region" description="Low complexity" evidence="4">
    <location>
        <begin position="531"/>
        <end position="553"/>
    </location>
</feature>
<dbReference type="SUPFAM" id="SSF103657">
    <property type="entry name" value="BAR/IMD domain-like"/>
    <property type="match status" value="1"/>
</dbReference>
<feature type="compositionally biased region" description="Low complexity" evidence="4">
    <location>
        <begin position="1381"/>
        <end position="1444"/>
    </location>
</feature>
<dbReference type="PROSITE" id="PS50238">
    <property type="entry name" value="RHOGAP"/>
    <property type="match status" value="1"/>
</dbReference>
<dbReference type="InterPro" id="IPR008936">
    <property type="entry name" value="Rho_GTPase_activation_prot"/>
</dbReference>
<keyword evidence="7" id="KW-1185">Reference proteome</keyword>
<feature type="region of interest" description="Disordered" evidence="4">
    <location>
        <begin position="841"/>
        <end position="1054"/>
    </location>
</feature>
<feature type="region of interest" description="Disordered" evidence="4">
    <location>
        <begin position="469"/>
        <end position="559"/>
    </location>
</feature>
<reference evidence="6 7" key="1">
    <citation type="journal article" date="2023" name="Sci. Data">
        <title>Genome assembly of the Korean intertidal mud-creeper Batillaria attramentaria.</title>
        <authorList>
            <person name="Patra A.K."/>
            <person name="Ho P.T."/>
            <person name="Jun S."/>
            <person name="Lee S.J."/>
            <person name="Kim Y."/>
            <person name="Won Y.J."/>
        </authorList>
    </citation>
    <scope>NUCLEOTIDE SEQUENCE [LARGE SCALE GENOMIC DNA]</scope>
    <source>
        <strain evidence="6">Wonlab-2016</strain>
    </source>
</reference>
<dbReference type="InterPro" id="IPR057028">
    <property type="entry name" value="RHG29_45_N"/>
</dbReference>
<feature type="compositionally biased region" description="Low complexity" evidence="4">
    <location>
        <begin position="53"/>
        <end position="62"/>
    </location>
</feature>
<feature type="compositionally biased region" description="Polar residues" evidence="4">
    <location>
        <begin position="1349"/>
        <end position="1366"/>
    </location>
</feature>
<dbReference type="PANTHER" id="PTHR15228:SF25">
    <property type="entry name" value="F-BAR DOMAIN-CONTAINING PROTEIN"/>
    <property type="match status" value="1"/>
</dbReference>
<dbReference type="GO" id="GO:0051056">
    <property type="term" value="P:regulation of small GTPase mediated signal transduction"/>
    <property type="evidence" value="ECO:0007669"/>
    <property type="project" value="UniProtKB-ARBA"/>
</dbReference>
<dbReference type="Proteomes" id="UP001519460">
    <property type="component" value="Unassembled WGS sequence"/>
</dbReference>
<dbReference type="GO" id="GO:0008270">
    <property type="term" value="F:zinc ion binding"/>
    <property type="evidence" value="ECO:0007669"/>
    <property type="project" value="UniProtKB-KW"/>
</dbReference>
<dbReference type="SUPFAM" id="SSF48350">
    <property type="entry name" value="GTPase activation domain, GAP"/>
    <property type="match status" value="1"/>
</dbReference>